<evidence type="ECO:0000256" key="1">
    <source>
        <dbReference type="SAM" id="SignalP"/>
    </source>
</evidence>
<reference evidence="2 3" key="1">
    <citation type="submission" date="2022-06" db="EMBL/GenBank/DDBJ databases">
        <title>Rhizosaccharibacter gen. nov. sp. nov. KSS12, endophytic bacteria isolated from sugarcane.</title>
        <authorList>
            <person name="Pitiwittayakul N."/>
        </authorList>
    </citation>
    <scope>NUCLEOTIDE SEQUENCE [LARGE SCALE GENOMIC DNA]</scope>
    <source>
        <strain evidence="2 3">KSS12</strain>
    </source>
</reference>
<name>A0ABT1VTN3_9PROT</name>
<dbReference type="Gene3D" id="1.20.120.1490">
    <property type="match status" value="1"/>
</dbReference>
<dbReference type="Proteomes" id="UP001524547">
    <property type="component" value="Unassembled WGS sequence"/>
</dbReference>
<proteinExistence type="predicted"/>
<dbReference type="InterPro" id="IPR012899">
    <property type="entry name" value="LTXXQ"/>
</dbReference>
<feature type="chain" id="PRO_5045799083" evidence="1">
    <location>
        <begin position="23"/>
        <end position="163"/>
    </location>
</feature>
<dbReference type="Pfam" id="PF07813">
    <property type="entry name" value="LTXXQ"/>
    <property type="match status" value="1"/>
</dbReference>
<gene>
    <name evidence="2" type="ORF">NFI88_00445</name>
</gene>
<accession>A0ABT1VTN3</accession>
<dbReference type="EMBL" id="JAMZEJ010000001">
    <property type="protein sequence ID" value="MCQ8239307.1"/>
    <property type="molecule type" value="Genomic_DNA"/>
</dbReference>
<organism evidence="2 3">
    <name type="scientific">Rhizosaccharibacter radicis</name>
    <dbReference type="NCBI Taxonomy" id="2782605"/>
    <lineage>
        <taxon>Bacteria</taxon>
        <taxon>Pseudomonadati</taxon>
        <taxon>Pseudomonadota</taxon>
        <taxon>Alphaproteobacteria</taxon>
        <taxon>Acetobacterales</taxon>
        <taxon>Acetobacteraceae</taxon>
        <taxon>Rhizosaccharibacter</taxon>
    </lineage>
</organism>
<comment type="caution">
    <text evidence="2">The sequence shown here is derived from an EMBL/GenBank/DDBJ whole genome shotgun (WGS) entry which is preliminary data.</text>
</comment>
<evidence type="ECO:0000313" key="2">
    <source>
        <dbReference type="EMBL" id="MCQ8239307.1"/>
    </source>
</evidence>
<protein>
    <submittedName>
        <fullName evidence="2">Spy/CpxP family protein refolding chaperone</fullName>
    </submittedName>
</protein>
<evidence type="ECO:0000313" key="3">
    <source>
        <dbReference type="Proteomes" id="UP001524547"/>
    </source>
</evidence>
<keyword evidence="3" id="KW-1185">Reference proteome</keyword>
<keyword evidence="1" id="KW-0732">Signal</keyword>
<sequence>MTIRTILAASLIVAGTAGAAMAQPAFGPGFGGHGHWHGSAGALLDGVTLSDAQKSKVAAIVKQEHDATAAQRKQLHGLHDQIENALLGSEPVSAAQLAPLQQQEAGLMQQLASAHLSAQLSIRDVLTPAQLSQAAQIHAKLVSLHEQARALHEQGSGGTPAAQ</sequence>
<dbReference type="RefSeq" id="WP_422918054.1">
    <property type="nucleotide sequence ID" value="NZ_JAMZEJ010000001.1"/>
</dbReference>
<feature type="signal peptide" evidence="1">
    <location>
        <begin position="1"/>
        <end position="22"/>
    </location>
</feature>